<feature type="transmembrane region" description="Helical" evidence="5">
    <location>
        <begin position="346"/>
        <end position="367"/>
    </location>
</feature>
<keyword evidence="3 5" id="KW-1133">Transmembrane helix</keyword>
<evidence type="ECO:0000256" key="5">
    <source>
        <dbReference type="SAM" id="Phobius"/>
    </source>
</evidence>
<feature type="domain" description="Amino acid permease/ SLC12A" evidence="6">
    <location>
        <begin position="21"/>
        <end position="425"/>
    </location>
</feature>
<comment type="caution">
    <text evidence="7">The sequence shown here is derived from an EMBL/GenBank/DDBJ whole genome shotgun (WGS) entry which is preliminary data.</text>
</comment>
<comment type="subcellular location">
    <subcellularLocation>
        <location evidence="1">Membrane</location>
        <topology evidence="1">Multi-pass membrane protein</topology>
    </subcellularLocation>
</comment>
<dbReference type="GO" id="GO:0055085">
    <property type="term" value="P:transmembrane transport"/>
    <property type="evidence" value="ECO:0007669"/>
    <property type="project" value="InterPro"/>
</dbReference>
<dbReference type="RefSeq" id="WP_179648212.1">
    <property type="nucleotide sequence ID" value="NZ_JACBZM010000001.1"/>
</dbReference>
<proteinExistence type="predicted"/>
<organism evidence="7 8">
    <name type="scientific">Nocardioides aromaticivorans</name>
    <dbReference type="NCBI Taxonomy" id="200618"/>
    <lineage>
        <taxon>Bacteria</taxon>
        <taxon>Bacillati</taxon>
        <taxon>Actinomycetota</taxon>
        <taxon>Actinomycetes</taxon>
        <taxon>Propionibacteriales</taxon>
        <taxon>Nocardioidaceae</taxon>
        <taxon>Nocardioides</taxon>
    </lineage>
</organism>
<feature type="transmembrane region" description="Helical" evidence="5">
    <location>
        <begin position="53"/>
        <end position="73"/>
    </location>
</feature>
<dbReference type="PIRSF" id="PIRSF006060">
    <property type="entry name" value="AA_transporter"/>
    <property type="match status" value="1"/>
</dbReference>
<dbReference type="Proteomes" id="UP000562045">
    <property type="component" value="Unassembled WGS sequence"/>
</dbReference>
<feature type="transmembrane region" description="Helical" evidence="5">
    <location>
        <begin position="412"/>
        <end position="431"/>
    </location>
</feature>
<feature type="transmembrane region" description="Helical" evidence="5">
    <location>
        <begin position="239"/>
        <end position="262"/>
    </location>
</feature>
<sequence>MSTTPSAGHHRLSGSLGVGAIVFMVVAAAAPLTVVAGTVPIGIAAGNGAAFPASYVVCTVVLLFFAVGFTTMARHVDAGGAFSTYVARGLGRPAGVGSAFLALVSYAAVQLAVYGFIGSAIDVLVTDHGGPDLPWGVWSVAVMVVVALLGYRHIELSGRVLGVLLVAEVAVVMVLNVVVVVRGGGDEGLASTALDPSAFTSGAPGIALIFAVAGYIGFEATAIFRNEARDPDRTIPRATYAALLLIGGFYALSAWALVSWWGDEGAVARAVADPGTMLGETATTVLGGFGGDVVEVLLVTSVFAAILAFHNVISRYLHTLGDPASEVAVLPAALGRAHEHHGSPHVASLTTSVVGAVLLALCLAFQLDPVLEVFTWFAAVSVVGLIALMLLTSVAVVAYFRRHPGLATPWQAVIAPAVAICGLAAFAWMTVDNLALLVGGSATVATCFKALLIGAFAAGLLLSLAVRRQAVPDPVPAPAQP</sequence>
<feature type="transmembrane region" description="Helical" evidence="5">
    <location>
        <begin position="282"/>
        <end position="309"/>
    </location>
</feature>
<evidence type="ECO:0000259" key="6">
    <source>
        <dbReference type="Pfam" id="PF00324"/>
    </source>
</evidence>
<dbReference type="GO" id="GO:0016020">
    <property type="term" value="C:membrane"/>
    <property type="evidence" value="ECO:0007669"/>
    <property type="project" value="UniProtKB-SubCell"/>
</dbReference>
<feature type="transmembrane region" description="Helical" evidence="5">
    <location>
        <begin position="12"/>
        <end position="33"/>
    </location>
</feature>
<keyword evidence="2 5" id="KW-0812">Transmembrane</keyword>
<gene>
    <name evidence="7" type="ORF">BJ993_001401</name>
</gene>
<keyword evidence="4 5" id="KW-0472">Membrane</keyword>
<dbReference type="PANTHER" id="PTHR42770:SF16">
    <property type="entry name" value="AMINO ACID PERMEASE"/>
    <property type="match status" value="1"/>
</dbReference>
<name>A0A7Y9ZIZ7_9ACTN</name>
<evidence type="ECO:0000256" key="1">
    <source>
        <dbReference type="ARBA" id="ARBA00004141"/>
    </source>
</evidence>
<reference evidence="7 8" key="1">
    <citation type="submission" date="2020-07" db="EMBL/GenBank/DDBJ databases">
        <title>Sequencing the genomes of 1000 actinobacteria strains.</title>
        <authorList>
            <person name="Klenk H.-P."/>
        </authorList>
    </citation>
    <scope>NUCLEOTIDE SEQUENCE [LARGE SCALE GENOMIC DNA]</scope>
    <source>
        <strain evidence="7 8">DSM 15131</strain>
    </source>
</reference>
<feature type="transmembrane region" description="Helical" evidence="5">
    <location>
        <begin position="373"/>
        <end position="400"/>
    </location>
</feature>
<dbReference type="InterPro" id="IPR050367">
    <property type="entry name" value="APC_superfamily"/>
</dbReference>
<feature type="transmembrane region" description="Helical" evidence="5">
    <location>
        <begin position="94"/>
        <end position="121"/>
    </location>
</feature>
<protein>
    <submittedName>
        <fullName evidence="7">Amino acid transporter</fullName>
    </submittedName>
</protein>
<dbReference type="InterPro" id="IPR004841">
    <property type="entry name" value="AA-permease/SLC12A_dom"/>
</dbReference>
<evidence type="ECO:0000313" key="8">
    <source>
        <dbReference type="Proteomes" id="UP000562045"/>
    </source>
</evidence>
<dbReference type="Pfam" id="PF00324">
    <property type="entry name" value="AA_permease"/>
    <property type="match status" value="1"/>
</dbReference>
<feature type="transmembrane region" description="Helical" evidence="5">
    <location>
        <begin position="160"/>
        <end position="181"/>
    </location>
</feature>
<evidence type="ECO:0000256" key="2">
    <source>
        <dbReference type="ARBA" id="ARBA00022692"/>
    </source>
</evidence>
<dbReference type="PANTHER" id="PTHR42770">
    <property type="entry name" value="AMINO ACID TRANSPORTER-RELATED"/>
    <property type="match status" value="1"/>
</dbReference>
<evidence type="ECO:0000313" key="7">
    <source>
        <dbReference type="EMBL" id="NYI44321.1"/>
    </source>
</evidence>
<evidence type="ECO:0000256" key="4">
    <source>
        <dbReference type="ARBA" id="ARBA00023136"/>
    </source>
</evidence>
<feature type="transmembrane region" description="Helical" evidence="5">
    <location>
        <begin position="133"/>
        <end position="151"/>
    </location>
</feature>
<feature type="transmembrane region" description="Helical" evidence="5">
    <location>
        <begin position="201"/>
        <end position="218"/>
    </location>
</feature>
<evidence type="ECO:0000256" key="3">
    <source>
        <dbReference type="ARBA" id="ARBA00022989"/>
    </source>
</evidence>
<accession>A0A7Y9ZIZ7</accession>
<dbReference type="AlphaFoldDB" id="A0A7Y9ZIZ7"/>
<dbReference type="Gene3D" id="1.20.1740.10">
    <property type="entry name" value="Amino acid/polyamine transporter I"/>
    <property type="match status" value="1"/>
</dbReference>
<dbReference type="EMBL" id="JACBZM010000001">
    <property type="protein sequence ID" value="NYI44321.1"/>
    <property type="molecule type" value="Genomic_DNA"/>
</dbReference>
<feature type="transmembrane region" description="Helical" evidence="5">
    <location>
        <begin position="437"/>
        <end position="462"/>
    </location>
</feature>